<keyword evidence="3 5" id="KW-0371">Homeobox</keyword>
<feature type="compositionally biased region" description="Polar residues" evidence="7">
    <location>
        <begin position="366"/>
        <end position="378"/>
    </location>
</feature>
<dbReference type="EMBL" id="SKBQ01000007">
    <property type="protein sequence ID" value="TPX08164.1"/>
    <property type="molecule type" value="Genomic_DNA"/>
</dbReference>
<dbReference type="AlphaFoldDB" id="A0A507AFK9"/>
<comment type="caution">
    <text evidence="10">The sequence shown here is derived from an EMBL/GenBank/DDBJ whole genome shotgun (WGS) entry which is preliminary data.</text>
</comment>
<feature type="domain" description="Homeobox" evidence="8">
    <location>
        <begin position="212"/>
        <end position="273"/>
    </location>
</feature>
<dbReference type="SUPFAM" id="SSF46689">
    <property type="entry name" value="Homeodomain-like"/>
    <property type="match status" value="1"/>
</dbReference>
<dbReference type="Pfam" id="PF00046">
    <property type="entry name" value="Homeodomain"/>
    <property type="match status" value="1"/>
</dbReference>
<dbReference type="InParanoid" id="A0A507AFK9"/>
<dbReference type="EMBL" id="SKBQ01000007">
    <property type="protein sequence ID" value="TPX08365.1"/>
    <property type="molecule type" value="Genomic_DNA"/>
</dbReference>
<dbReference type="GO" id="GO:0005634">
    <property type="term" value="C:nucleus"/>
    <property type="evidence" value="ECO:0007669"/>
    <property type="project" value="UniProtKB-SubCell"/>
</dbReference>
<dbReference type="GO" id="GO:0000981">
    <property type="term" value="F:DNA-binding transcription factor activity, RNA polymerase II-specific"/>
    <property type="evidence" value="ECO:0007669"/>
    <property type="project" value="TreeGrafter"/>
</dbReference>
<feature type="compositionally biased region" description="Polar residues" evidence="7">
    <location>
        <begin position="66"/>
        <end position="79"/>
    </location>
</feature>
<dbReference type="OrthoDB" id="6159439at2759"/>
<evidence type="ECO:0000256" key="7">
    <source>
        <dbReference type="SAM" id="MobiDB-lite"/>
    </source>
</evidence>
<evidence type="ECO:0000256" key="5">
    <source>
        <dbReference type="PROSITE-ProRule" id="PRU00108"/>
    </source>
</evidence>
<evidence type="ECO:0000313" key="11">
    <source>
        <dbReference type="Proteomes" id="UP000319257"/>
    </source>
</evidence>
<dbReference type="CDD" id="cd00086">
    <property type="entry name" value="homeodomain"/>
    <property type="match status" value="1"/>
</dbReference>
<feature type="region of interest" description="Disordered" evidence="7">
    <location>
        <begin position="97"/>
        <end position="180"/>
    </location>
</feature>
<accession>A0A507AFK9</accession>
<evidence type="ECO:0000313" key="9">
    <source>
        <dbReference type="EMBL" id="TPX08164.1"/>
    </source>
</evidence>
<dbReference type="InterPro" id="IPR050453">
    <property type="entry name" value="LIM_Homeobox_TF"/>
</dbReference>
<organism evidence="10 11">
    <name type="scientific">Thyridium curvatum</name>
    <dbReference type="NCBI Taxonomy" id="1093900"/>
    <lineage>
        <taxon>Eukaryota</taxon>
        <taxon>Fungi</taxon>
        <taxon>Dikarya</taxon>
        <taxon>Ascomycota</taxon>
        <taxon>Pezizomycotina</taxon>
        <taxon>Sordariomycetes</taxon>
        <taxon>Sordariomycetidae</taxon>
        <taxon>Thyridiales</taxon>
        <taxon>Thyridiaceae</taxon>
        <taxon>Thyridium</taxon>
    </lineage>
</organism>
<evidence type="ECO:0000256" key="3">
    <source>
        <dbReference type="ARBA" id="ARBA00023155"/>
    </source>
</evidence>
<dbReference type="InterPro" id="IPR009057">
    <property type="entry name" value="Homeodomain-like_sf"/>
</dbReference>
<evidence type="ECO:0000256" key="6">
    <source>
        <dbReference type="RuleBase" id="RU000682"/>
    </source>
</evidence>
<feature type="region of interest" description="Disordered" evidence="7">
    <location>
        <begin position="508"/>
        <end position="531"/>
    </location>
</feature>
<feature type="compositionally biased region" description="Low complexity" evidence="7">
    <location>
        <begin position="149"/>
        <end position="161"/>
    </location>
</feature>
<feature type="region of interest" description="Disordered" evidence="7">
    <location>
        <begin position="194"/>
        <end position="214"/>
    </location>
</feature>
<name>A0A507AFK9_9PEZI</name>
<feature type="region of interest" description="Disordered" evidence="7">
    <location>
        <begin position="65"/>
        <end position="85"/>
    </location>
</feature>
<comment type="subcellular location">
    <subcellularLocation>
        <location evidence="1 5 6">Nucleus</location>
    </subcellularLocation>
</comment>
<proteinExistence type="predicted"/>
<dbReference type="Gene3D" id="1.10.10.60">
    <property type="entry name" value="Homeodomain-like"/>
    <property type="match status" value="1"/>
</dbReference>
<evidence type="ECO:0000259" key="8">
    <source>
        <dbReference type="PROSITE" id="PS50071"/>
    </source>
</evidence>
<evidence type="ECO:0000256" key="2">
    <source>
        <dbReference type="ARBA" id="ARBA00023125"/>
    </source>
</evidence>
<dbReference type="SMART" id="SM00389">
    <property type="entry name" value="HOX"/>
    <property type="match status" value="1"/>
</dbReference>
<dbReference type="RefSeq" id="XP_030989875.1">
    <property type="nucleotide sequence ID" value="XM_031135851.1"/>
</dbReference>
<feature type="compositionally biased region" description="Polar residues" evidence="7">
    <location>
        <begin position="24"/>
        <end position="45"/>
    </location>
</feature>
<dbReference type="InterPro" id="IPR001356">
    <property type="entry name" value="HD"/>
</dbReference>
<sequence length="633" mass="69657">MLVSRHSESEQSLWSINKFEATYQHKSTSSPRMSNSFETPLSTQPDWHGQYSFLPPGENIFPQSYDHVTSSGDNNQAQPRSAAVDGGLDIEVKNEGLSHRRSLDPLGLRQQKPPTPIQDQSQSHGEAFAQKAAESVHEESLLSSDTPGLSLTSNPLSSVSSAGQGPDMSSNHGGGDILGKEEDEDVIDDEDMVEGEGDVTAQPQTAAERTAQRRKMKRFRLTHQQTRFLMSEFAKQPHPDAAHRERLSREIPGLSPRQVQVWFQNRRAKIKRLTADDRDRMIKMRAVPDDFDNVQALHSPYGAVHGLGTPLTSPIDFGASSYTDHMMRPLMVDVRRSDGDEHLSPTGLSPAFGSIGFNPSATMSNPDILSPLSPTSNDRYGYSNHLSNPLGGSRTSNPFARQNSLDTGISMHNPHRGQQIRPLQPLQLRETMSRSRSDNLQSPLRSSMSWKGDSIDYTTYQAGGGSPQLGGRQHSLYSAEGLGHTPTSIGGYESSTYSVHWATTKPSRTLETTRRIGHSSSRPRYPNPVSLSGGRARDAIFGSLAYEQANVNVSARSDIKLHGQLPVCSSDGAARFLAAPDPGLQVFWAGLYHAPDERAHRAAERLLPGLPGEHVRVLEHRQDADARHVWGRR</sequence>
<feature type="compositionally biased region" description="Polar residues" evidence="7">
    <location>
        <begin position="393"/>
        <end position="407"/>
    </location>
</feature>
<feature type="region of interest" description="Disordered" evidence="7">
    <location>
        <begin position="24"/>
        <end position="51"/>
    </location>
</feature>
<evidence type="ECO:0000313" key="10">
    <source>
        <dbReference type="EMBL" id="TPX08365.1"/>
    </source>
</evidence>
<dbReference type="GeneID" id="41969186"/>
<feature type="region of interest" description="Disordered" evidence="7">
    <location>
        <begin position="366"/>
        <end position="425"/>
    </location>
</feature>
<reference evidence="10 11" key="1">
    <citation type="submission" date="2019-06" db="EMBL/GenBank/DDBJ databases">
        <title>Draft genome sequence of the filamentous fungus Phialemoniopsis curvata isolated from diesel fuel.</title>
        <authorList>
            <person name="Varaljay V.A."/>
            <person name="Lyon W.J."/>
            <person name="Crouch A.L."/>
            <person name="Drake C.E."/>
            <person name="Hollomon J.M."/>
            <person name="Nadeau L.J."/>
            <person name="Nunn H.S."/>
            <person name="Stevenson B.S."/>
            <person name="Bojanowski C.L."/>
            <person name="Crookes-Goodson W.J."/>
        </authorList>
    </citation>
    <scope>NUCLEOTIDE SEQUENCE [LARGE SCALE GENOMIC DNA]</scope>
    <source>
        <strain evidence="10 11">D216</strain>
    </source>
</reference>
<dbReference type="PANTHER" id="PTHR24208:SF166">
    <property type="entry name" value="LIM HOMEOBOX TRANSCRIPTION FACTOR 1 ALPHA, ISOFORM B"/>
    <property type="match status" value="1"/>
</dbReference>
<keyword evidence="11" id="KW-1185">Reference proteome</keyword>
<dbReference type="STRING" id="1093900.A0A507AFK9"/>
<dbReference type="Proteomes" id="UP000319257">
    <property type="component" value="Unassembled WGS sequence"/>
</dbReference>
<dbReference type="GO" id="GO:0000977">
    <property type="term" value="F:RNA polymerase II transcription regulatory region sequence-specific DNA binding"/>
    <property type="evidence" value="ECO:0007669"/>
    <property type="project" value="TreeGrafter"/>
</dbReference>
<dbReference type="PANTHER" id="PTHR24208">
    <property type="entry name" value="LIM/HOMEOBOX PROTEIN LHX"/>
    <property type="match status" value="1"/>
</dbReference>
<keyword evidence="2 5" id="KW-0238">DNA-binding</keyword>
<dbReference type="PROSITE" id="PS50071">
    <property type="entry name" value="HOMEOBOX_2"/>
    <property type="match status" value="1"/>
</dbReference>
<gene>
    <name evidence="9" type="ORF">E0L32_001739</name>
    <name evidence="10" type="ORF">E0L32_001940</name>
</gene>
<feature type="DNA-binding region" description="Homeobox" evidence="5">
    <location>
        <begin position="214"/>
        <end position="274"/>
    </location>
</feature>
<evidence type="ECO:0000256" key="1">
    <source>
        <dbReference type="ARBA" id="ARBA00004123"/>
    </source>
</evidence>
<evidence type="ECO:0000256" key="4">
    <source>
        <dbReference type="ARBA" id="ARBA00023242"/>
    </source>
</evidence>
<keyword evidence="4 5" id="KW-0539">Nucleus</keyword>
<protein>
    <recommendedName>
        <fullName evidence="8">Homeobox domain-containing protein</fullName>
    </recommendedName>
</protein>